<accession>A0A5B7HA21</accession>
<dbReference type="EMBL" id="VSRR010023889">
    <property type="protein sequence ID" value="MPC65818.1"/>
    <property type="molecule type" value="Genomic_DNA"/>
</dbReference>
<proteinExistence type="predicted"/>
<reference evidence="2 3" key="1">
    <citation type="submission" date="2019-05" db="EMBL/GenBank/DDBJ databases">
        <title>Another draft genome of Portunus trituberculatus and its Hox gene families provides insights of decapod evolution.</title>
        <authorList>
            <person name="Jeong J.-H."/>
            <person name="Song I."/>
            <person name="Kim S."/>
            <person name="Choi T."/>
            <person name="Kim D."/>
            <person name="Ryu S."/>
            <person name="Kim W."/>
        </authorList>
    </citation>
    <scope>NUCLEOTIDE SEQUENCE [LARGE SCALE GENOMIC DNA]</scope>
    <source>
        <tissue evidence="2">Muscle</tissue>
    </source>
</reference>
<evidence type="ECO:0000313" key="3">
    <source>
        <dbReference type="Proteomes" id="UP000324222"/>
    </source>
</evidence>
<feature type="region of interest" description="Disordered" evidence="1">
    <location>
        <begin position="1"/>
        <end position="28"/>
    </location>
</feature>
<sequence>MAATPPKPPQGSLTRYDGSPEEPPPQRYPLVGSWMVIFPQGLPPPVPPSPAQRCSIRTASCGGRKM</sequence>
<comment type="caution">
    <text evidence="2">The sequence shown here is derived from an EMBL/GenBank/DDBJ whole genome shotgun (WGS) entry which is preliminary data.</text>
</comment>
<evidence type="ECO:0000256" key="1">
    <source>
        <dbReference type="SAM" id="MobiDB-lite"/>
    </source>
</evidence>
<organism evidence="2 3">
    <name type="scientific">Portunus trituberculatus</name>
    <name type="common">Swimming crab</name>
    <name type="synonym">Neptunus trituberculatus</name>
    <dbReference type="NCBI Taxonomy" id="210409"/>
    <lineage>
        <taxon>Eukaryota</taxon>
        <taxon>Metazoa</taxon>
        <taxon>Ecdysozoa</taxon>
        <taxon>Arthropoda</taxon>
        <taxon>Crustacea</taxon>
        <taxon>Multicrustacea</taxon>
        <taxon>Malacostraca</taxon>
        <taxon>Eumalacostraca</taxon>
        <taxon>Eucarida</taxon>
        <taxon>Decapoda</taxon>
        <taxon>Pleocyemata</taxon>
        <taxon>Brachyura</taxon>
        <taxon>Eubrachyura</taxon>
        <taxon>Portunoidea</taxon>
        <taxon>Portunidae</taxon>
        <taxon>Portuninae</taxon>
        <taxon>Portunus</taxon>
    </lineage>
</organism>
<name>A0A5B7HA21_PORTR</name>
<feature type="region of interest" description="Disordered" evidence="1">
    <location>
        <begin position="43"/>
        <end position="66"/>
    </location>
</feature>
<keyword evidence="3" id="KW-1185">Reference proteome</keyword>
<dbReference type="Proteomes" id="UP000324222">
    <property type="component" value="Unassembled WGS sequence"/>
</dbReference>
<gene>
    <name evidence="2" type="ORF">E2C01_059954</name>
</gene>
<evidence type="ECO:0000313" key="2">
    <source>
        <dbReference type="EMBL" id="MPC65818.1"/>
    </source>
</evidence>
<dbReference type="AlphaFoldDB" id="A0A5B7HA21"/>
<protein>
    <submittedName>
        <fullName evidence="2">Uncharacterized protein</fullName>
    </submittedName>
</protein>